<dbReference type="EMBL" id="FQNC01000011">
    <property type="protein sequence ID" value="SGY12448.1"/>
    <property type="molecule type" value="Genomic_DNA"/>
</dbReference>
<protein>
    <submittedName>
        <fullName evidence="2">BQ5605_C011g06511 protein</fullName>
    </submittedName>
</protein>
<organism evidence="2 3">
    <name type="scientific">Microbotryum silenes-dioicae</name>
    <dbReference type="NCBI Taxonomy" id="796604"/>
    <lineage>
        <taxon>Eukaryota</taxon>
        <taxon>Fungi</taxon>
        <taxon>Dikarya</taxon>
        <taxon>Basidiomycota</taxon>
        <taxon>Pucciniomycotina</taxon>
        <taxon>Microbotryomycetes</taxon>
        <taxon>Microbotryales</taxon>
        <taxon>Microbotryaceae</taxon>
        <taxon>Microbotryum</taxon>
    </lineage>
</organism>
<evidence type="ECO:0000313" key="3">
    <source>
        <dbReference type="Proteomes" id="UP000249464"/>
    </source>
</evidence>
<accession>A0A2X0LSL6</accession>
<proteinExistence type="predicted"/>
<gene>
    <name evidence="2" type="primary">BQ5605_C011g06511</name>
    <name evidence="2" type="ORF">BQ5605_C011G06511</name>
</gene>
<keyword evidence="3" id="KW-1185">Reference proteome</keyword>
<dbReference type="AlphaFoldDB" id="A0A2X0LSL6"/>
<sequence>MFSSNTISSSEQYDAYHPSPAPPSRPLDAPAFANIDYPTYSLESGSQASAFPYHLPVLGSTVSTGYPSNRPSCPADSAANRLHHLHRLLPDPLQLPMDEANTSSGVLQSSPNFSSVDGSTPAMHPSPLSAADQQFARVQVPVATVPTAVSPLTPAKRPMGPSLHEQCKAILKRNCRKSERFMQEQWAQRRLDEELEYCIRHNIRLDYLRSIVAPVTRLGSPTCWNDFVQSKYFESLAFQDGLEVPTNLVKRVILAKPYWNDIKDDAELMTRFDAALALEREEATQVTQATESSSSIKIARNKPMSHEAIKKARRCMQAALETMSTSYAQKYGLQLFAVVSSDLPELNKERFMVASPGGLAFAYRQDWGDNLGSRQLLSDFADCDTGRAFLEEKKAELEAAVWEAPLTEANLATKASWYSTIVKKLFYDAMKRRTKNQGHENKNKPPKLVYDPTALMQQASIVVECGPSLNLETDFASPMGKPKMSGADLDRIIPLLRAGELRFRLTEEVLADAEDEDGAAILPTTAKMAAR</sequence>
<dbReference type="Proteomes" id="UP000249464">
    <property type="component" value="Unassembled WGS sequence"/>
</dbReference>
<feature type="region of interest" description="Disordered" evidence="1">
    <location>
        <begin position="1"/>
        <end position="30"/>
    </location>
</feature>
<feature type="compositionally biased region" description="Polar residues" evidence="1">
    <location>
        <begin position="1"/>
        <end position="12"/>
    </location>
</feature>
<name>A0A2X0LSL6_9BASI</name>
<reference evidence="2 3" key="1">
    <citation type="submission" date="2016-11" db="EMBL/GenBank/DDBJ databases">
        <authorList>
            <person name="Jaros S."/>
            <person name="Januszkiewicz K."/>
            <person name="Wedrychowicz H."/>
        </authorList>
    </citation>
    <scope>NUCLEOTIDE SEQUENCE [LARGE SCALE GENOMIC DNA]</scope>
</reference>
<evidence type="ECO:0000313" key="2">
    <source>
        <dbReference type="EMBL" id="SGY12448.1"/>
    </source>
</evidence>
<evidence type="ECO:0000256" key="1">
    <source>
        <dbReference type="SAM" id="MobiDB-lite"/>
    </source>
</evidence>